<dbReference type="AlphaFoldDB" id="A0A978VYZ2"/>
<comment type="catalytic activity">
    <reaction evidence="1">
        <text>S-ubiquitinyl-[E2 ubiquitin-conjugating enzyme]-L-cysteine + [acceptor protein]-L-lysine = [E2 ubiquitin-conjugating enzyme]-L-cysteine + N(6)-ubiquitinyl-[acceptor protein]-L-lysine.</text>
        <dbReference type="EC" id="2.3.2.27"/>
    </reaction>
</comment>
<organism evidence="18 19">
    <name type="scientific">Ziziphus jujuba var. spinosa</name>
    <dbReference type="NCBI Taxonomy" id="714518"/>
    <lineage>
        <taxon>Eukaryota</taxon>
        <taxon>Viridiplantae</taxon>
        <taxon>Streptophyta</taxon>
        <taxon>Embryophyta</taxon>
        <taxon>Tracheophyta</taxon>
        <taxon>Spermatophyta</taxon>
        <taxon>Magnoliopsida</taxon>
        <taxon>eudicotyledons</taxon>
        <taxon>Gunneridae</taxon>
        <taxon>Pentapetalae</taxon>
        <taxon>rosids</taxon>
        <taxon>fabids</taxon>
        <taxon>Rosales</taxon>
        <taxon>Rhamnaceae</taxon>
        <taxon>Paliureae</taxon>
        <taxon>Ziziphus</taxon>
    </lineage>
</organism>
<evidence type="ECO:0000256" key="11">
    <source>
        <dbReference type="ARBA" id="ARBA00022989"/>
    </source>
</evidence>
<dbReference type="InterPro" id="IPR044600">
    <property type="entry name" value="ATL1/ATL16-like"/>
</dbReference>
<dbReference type="EMBL" id="JAEACU010000001">
    <property type="protein sequence ID" value="KAH7544926.1"/>
    <property type="molecule type" value="Genomic_DNA"/>
</dbReference>
<evidence type="ECO:0000256" key="4">
    <source>
        <dbReference type="ARBA" id="ARBA00012483"/>
    </source>
</evidence>
<feature type="transmembrane region" description="Helical" evidence="16">
    <location>
        <begin position="23"/>
        <end position="43"/>
    </location>
</feature>
<evidence type="ECO:0000256" key="6">
    <source>
        <dbReference type="ARBA" id="ARBA00022692"/>
    </source>
</evidence>
<evidence type="ECO:0000256" key="8">
    <source>
        <dbReference type="ARBA" id="ARBA00022771"/>
    </source>
</evidence>
<dbReference type="SMART" id="SM00184">
    <property type="entry name" value="RING"/>
    <property type="match status" value="1"/>
</dbReference>
<name>A0A978VYZ2_ZIZJJ</name>
<evidence type="ECO:0000256" key="10">
    <source>
        <dbReference type="ARBA" id="ARBA00022833"/>
    </source>
</evidence>
<evidence type="ECO:0000256" key="3">
    <source>
        <dbReference type="ARBA" id="ARBA00004906"/>
    </source>
</evidence>
<feature type="compositionally biased region" description="Basic and acidic residues" evidence="15">
    <location>
        <begin position="167"/>
        <end position="179"/>
    </location>
</feature>
<feature type="region of interest" description="Disordered" evidence="15">
    <location>
        <begin position="167"/>
        <end position="195"/>
    </location>
</feature>
<feature type="region of interest" description="Disordered" evidence="15">
    <location>
        <begin position="210"/>
        <end position="232"/>
    </location>
</feature>
<evidence type="ECO:0000256" key="15">
    <source>
        <dbReference type="SAM" id="MobiDB-lite"/>
    </source>
</evidence>
<dbReference type="FunFam" id="3.30.40.10:FF:000187">
    <property type="entry name" value="E3 ubiquitin-protein ligase ATL6"/>
    <property type="match status" value="1"/>
</dbReference>
<evidence type="ECO:0000256" key="9">
    <source>
        <dbReference type="ARBA" id="ARBA00022786"/>
    </source>
</evidence>
<evidence type="ECO:0000256" key="7">
    <source>
        <dbReference type="ARBA" id="ARBA00022723"/>
    </source>
</evidence>
<dbReference type="PROSITE" id="PS50089">
    <property type="entry name" value="ZF_RING_2"/>
    <property type="match status" value="1"/>
</dbReference>
<comment type="subcellular location">
    <subcellularLocation>
        <location evidence="2">Membrane</location>
        <topology evidence="2">Single-pass membrane protein</topology>
    </subcellularLocation>
</comment>
<evidence type="ECO:0000256" key="12">
    <source>
        <dbReference type="ARBA" id="ARBA00023136"/>
    </source>
</evidence>
<dbReference type="Pfam" id="PF13639">
    <property type="entry name" value="zf-RING_2"/>
    <property type="match status" value="1"/>
</dbReference>
<feature type="compositionally biased region" description="Acidic residues" evidence="15">
    <location>
        <begin position="223"/>
        <end position="232"/>
    </location>
</feature>
<reference evidence="18" key="1">
    <citation type="journal article" date="2021" name="Front. Plant Sci.">
        <title>Chromosome-Scale Genome Assembly for Chinese Sour Jujube and Insights Into Its Genome Evolution and Domestication Signature.</title>
        <authorList>
            <person name="Shen L.-Y."/>
            <person name="Luo H."/>
            <person name="Wang X.-L."/>
            <person name="Wang X.-M."/>
            <person name="Qiu X.-J."/>
            <person name="Liu H."/>
            <person name="Zhou S.-S."/>
            <person name="Jia K.-H."/>
            <person name="Nie S."/>
            <person name="Bao Y.-T."/>
            <person name="Zhang R.-G."/>
            <person name="Yun Q.-Z."/>
            <person name="Chai Y.-H."/>
            <person name="Lu J.-Y."/>
            <person name="Li Y."/>
            <person name="Zhao S.-W."/>
            <person name="Mao J.-F."/>
            <person name="Jia S.-G."/>
            <person name="Mao Y.-M."/>
        </authorList>
    </citation>
    <scope>NUCLEOTIDE SEQUENCE</scope>
    <source>
        <strain evidence="18">AT0</strain>
        <tissue evidence="18">Leaf</tissue>
    </source>
</reference>
<dbReference type="SUPFAM" id="SSF57850">
    <property type="entry name" value="RING/U-box"/>
    <property type="match status" value="1"/>
</dbReference>
<evidence type="ECO:0000256" key="2">
    <source>
        <dbReference type="ARBA" id="ARBA00004167"/>
    </source>
</evidence>
<comment type="pathway">
    <text evidence="3">Protein modification; protein ubiquitination.</text>
</comment>
<dbReference type="GO" id="GO:0061630">
    <property type="term" value="F:ubiquitin protein ligase activity"/>
    <property type="evidence" value="ECO:0007669"/>
    <property type="project" value="UniProtKB-EC"/>
</dbReference>
<dbReference type="GO" id="GO:0016020">
    <property type="term" value="C:membrane"/>
    <property type="evidence" value="ECO:0007669"/>
    <property type="project" value="UniProtKB-SubCell"/>
</dbReference>
<evidence type="ECO:0000256" key="14">
    <source>
        <dbReference type="PROSITE-ProRule" id="PRU00175"/>
    </source>
</evidence>
<comment type="similarity">
    <text evidence="13">Belongs to the RING-type zinc finger family. ATL subfamily.</text>
</comment>
<evidence type="ECO:0000256" key="5">
    <source>
        <dbReference type="ARBA" id="ARBA00022679"/>
    </source>
</evidence>
<proteinExistence type="inferred from homology"/>
<dbReference type="GO" id="GO:0016567">
    <property type="term" value="P:protein ubiquitination"/>
    <property type="evidence" value="ECO:0007669"/>
    <property type="project" value="InterPro"/>
</dbReference>
<keyword evidence="5" id="KW-0808">Transferase</keyword>
<sequence length="232" mass="26261">MSSNDEEDENAFDELGLGIKVTLIAFGFLFVLFVILILLHFYAKYLKKLQERNRGRASLYRLQAQIGDIAPIDITSVQQPPQPKRGLEPLVIASLPEFIYRSMEHKDKGHEVVECSVCLTNINDETTVRLLPNCKHMFHLECIDMWLGSNSTCPICRAVVEPIRAQEEPEKSTELDHHSSVGGGGGRVQPTAPAIDENMVQVRLSSFRRMLSRERSSRRVDTCDEESGRDDF</sequence>
<dbReference type="Gene3D" id="3.30.40.10">
    <property type="entry name" value="Zinc/RING finger domain, C3HC4 (zinc finger)"/>
    <property type="match status" value="1"/>
</dbReference>
<evidence type="ECO:0000313" key="19">
    <source>
        <dbReference type="Proteomes" id="UP000813462"/>
    </source>
</evidence>
<keyword evidence="7" id="KW-0479">Metal-binding</keyword>
<evidence type="ECO:0000256" key="1">
    <source>
        <dbReference type="ARBA" id="ARBA00000900"/>
    </source>
</evidence>
<evidence type="ECO:0000256" key="13">
    <source>
        <dbReference type="ARBA" id="ARBA00024209"/>
    </source>
</evidence>
<evidence type="ECO:0000259" key="17">
    <source>
        <dbReference type="PROSITE" id="PS50089"/>
    </source>
</evidence>
<keyword evidence="6 16" id="KW-0812">Transmembrane</keyword>
<comment type="caution">
    <text evidence="18">The sequence shown here is derived from an EMBL/GenBank/DDBJ whole genome shotgun (WGS) entry which is preliminary data.</text>
</comment>
<accession>A0A978VYZ2</accession>
<dbReference type="PANTHER" id="PTHR46913:SF1">
    <property type="entry name" value="RING-H2 FINGER PROTEIN ATL16"/>
    <property type="match status" value="1"/>
</dbReference>
<dbReference type="InterPro" id="IPR001841">
    <property type="entry name" value="Znf_RING"/>
</dbReference>
<keyword evidence="9" id="KW-0833">Ubl conjugation pathway</keyword>
<keyword evidence="12 16" id="KW-0472">Membrane</keyword>
<evidence type="ECO:0000313" key="18">
    <source>
        <dbReference type="EMBL" id="KAH7544926.1"/>
    </source>
</evidence>
<keyword evidence="10" id="KW-0862">Zinc</keyword>
<dbReference type="InterPro" id="IPR013083">
    <property type="entry name" value="Znf_RING/FYVE/PHD"/>
</dbReference>
<gene>
    <name evidence="18" type="ORF">FEM48_Zijuj01G0037700</name>
</gene>
<dbReference type="Proteomes" id="UP000813462">
    <property type="component" value="Unassembled WGS sequence"/>
</dbReference>
<protein>
    <recommendedName>
        <fullName evidence="4">RING-type E3 ubiquitin transferase</fullName>
        <ecNumber evidence="4">2.3.2.27</ecNumber>
    </recommendedName>
</protein>
<dbReference type="OrthoDB" id="8062037at2759"/>
<feature type="compositionally biased region" description="Basic and acidic residues" evidence="15">
    <location>
        <begin position="211"/>
        <end position="222"/>
    </location>
</feature>
<keyword evidence="8 14" id="KW-0863">Zinc-finger</keyword>
<dbReference type="CDD" id="cd16461">
    <property type="entry name" value="RING-H2_EL5-like"/>
    <property type="match status" value="1"/>
</dbReference>
<keyword evidence="11 16" id="KW-1133">Transmembrane helix</keyword>
<dbReference type="EC" id="2.3.2.27" evidence="4"/>
<dbReference type="PANTHER" id="PTHR46913">
    <property type="entry name" value="RING-H2 FINGER PROTEIN ATL16"/>
    <property type="match status" value="1"/>
</dbReference>
<feature type="domain" description="RING-type" evidence="17">
    <location>
        <begin position="115"/>
        <end position="157"/>
    </location>
</feature>
<dbReference type="GO" id="GO:0008270">
    <property type="term" value="F:zinc ion binding"/>
    <property type="evidence" value="ECO:0007669"/>
    <property type="project" value="UniProtKB-KW"/>
</dbReference>
<evidence type="ECO:0000256" key="16">
    <source>
        <dbReference type="SAM" id="Phobius"/>
    </source>
</evidence>